<dbReference type="Gene3D" id="2.60.120.260">
    <property type="entry name" value="Galactose-binding domain-like"/>
    <property type="match status" value="1"/>
</dbReference>
<feature type="transmembrane region" description="Helical" evidence="1">
    <location>
        <begin position="181"/>
        <end position="201"/>
    </location>
</feature>
<organism evidence="2 3">
    <name type="scientific">Candidatus Accumulibacter phosphatis</name>
    <dbReference type="NCBI Taxonomy" id="327160"/>
    <lineage>
        <taxon>Bacteria</taxon>
        <taxon>Pseudomonadati</taxon>
        <taxon>Pseudomonadota</taxon>
        <taxon>Betaproteobacteria</taxon>
        <taxon>Candidatus Accumulibacter</taxon>
    </lineage>
</organism>
<evidence type="ECO:0000256" key="1">
    <source>
        <dbReference type="SAM" id="Phobius"/>
    </source>
</evidence>
<keyword evidence="3" id="KW-1185">Reference proteome</keyword>
<accession>A0ABX1TYV8</accession>
<keyword evidence="1" id="KW-0812">Transmembrane</keyword>
<feature type="transmembrane region" description="Helical" evidence="1">
    <location>
        <begin position="221"/>
        <end position="248"/>
    </location>
</feature>
<keyword evidence="1" id="KW-1133">Transmembrane helix</keyword>
<dbReference type="InterPro" id="IPR051533">
    <property type="entry name" value="WaaL-like"/>
</dbReference>
<feature type="transmembrane region" description="Helical" evidence="1">
    <location>
        <begin position="575"/>
        <end position="595"/>
    </location>
</feature>
<feature type="transmembrane region" description="Helical" evidence="1">
    <location>
        <begin position="47"/>
        <end position="67"/>
    </location>
</feature>
<feature type="transmembrane region" description="Helical" evidence="1">
    <location>
        <begin position="260"/>
        <end position="291"/>
    </location>
</feature>
<dbReference type="RefSeq" id="WP_169067113.1">
    <property type="nucleotide sequence ID" value="NZ_SPMY01000037.1"/>
</dbReference>
<dbReference type="PANTHER" id="PTHR37422:SF13">
    <property type="entry name" value="LIPOPOLYSACCHARIDE BIOSYNTHESIS PROTEIN PA4999-RELATED"/>
    <property type="match status" value="1"/>
</dbReference>
<reference evidence="2 3" key="1">
    <citation type="submission" date="2019-03" db="EMBL/GenBank/DDBJ databases">
        <title>Metabolic reconstructions from genomes of highly enriched 'Candidatus Accumulibacter' and 'Candidatus Competibacter' bioreactor populations.</title>
        <authorList>
            <person name="Annavajhala M.K."/>
            <person name="Welles L."/>
            <person name="Abbas B."/>
            <person name="Sorokin D."/>
            <person name="Park H."/>
            <person name="Van Loosdrecht M."/>
            <person name="Chandran K."/>
        </authorList>
    </citation>
    <scope>NUCLEOTIDE SEQUENCE [LARGE SCALE GENOMIC DNA]</scope>
    <source>
        <strain evidence="2 3">SBR_S</strain>
    </source>
</reference>
<gene>
    <name evidence="2" type="ORF">E4Q23_13395</name>
</gene>
<name>A0ABX1TYV8_9PROT</name>
<evidence type="ECO:0000313" key="3">
    <source>
        <dbReference type="Proteomes" id="UP000749010"/>
    </source>
</evidence>
<dbReference type="PANTHER" id="PTHR37422">
    <property type="entry name" value="TEICHURONIC ACID BIOSYNTHESIS PROTEIN TUAE"/>
    <property type="match status" value="1"/>
</dbReference>
<sequence>MNWLHGTIAAIAGVLALFIAVHHPLWPNMLGVVFVAWGLAVAWRPSIFLFVLPALLPVASFSAWTGWIGIEEFDLLVLAAVSGCHAHLLVVKAARTSHDGPGDGSEHACFRLARLGLGALAVSYAVALLRGLGDAGPSLAGWFQGYEEPLNSLRVGKSLFFALLLLPSLHRLQARSPALAASRLAAGVATGLGLVTVAIIYERSAYPGLFDFSTAYRSTALFWEMHVGGAALDGYLALAVPFAVYAVLRAPDRLRWGVAALLAVGVGYACLTSFSRGVYLGVGLSLLLLAWRLSVPWPSRARPTLLLTSEPTLPPLPPPEPWRVWGGRLLLAVLIFEALAVFGLGDFMSRRLSASERDLGSRLQHWSAGLGLLRSPSELLLGRGLGRFPANYSRAVAERAIPGRLRVIDEREAGAYLQLSAPPHSAHRDSAFELLQRVLPLHDGSYTLMMDLRAPQQARLRVAVCQRHLLYDAACSSSVVSVPGGDPQWHHFSLQFTASLPDSAGAWPPAFGFLSLRLLAGSGDAIDIDKLHLFDATGRQLLHNGDFSDGLARWFFAGRHYFVPWHIDNLFLEMLIDQGVIGLLLLLALLALAWVNLLRGPGRRHDFAPYLLAALTAFMGIGVFSSLLDMPRAAFLFFLLLCSALFLNGHAVVADPRAAPPAPVQEP</sequence>
<evidence type="ECO:0008006" key="4">
    <source>
        <dbReference type="Google" id="ProtNLM"/>
    </source>
</evidence>
<protein>
    <recommendedName>
        <fullName evidence="4">O-antigen ligase domain-containing protein</fullName>
    </recommendedName>
</protein>
<comment type="caution">
    <text evidence="2">The sequence shown here is derived from an EMBL/GenBank/DDBJ whole genome shotgun (WGS) entry which is preliminary data.</text>
</comment>
<feature type="transmembrane region" description="Helical" evidence="1">
    <location>
        <begin position="6"/>
        <end position="26"/>
    </location>
</feature>
<feature type="transmembrane region" description="Helical" evidence="1">
    <location>
        <begin position="325"/>
        <end position="347"/>
    </location>
</feature>
<evidence type="ECO:0000313" key="2">
    <source>
        <dbReference type="EMBL" id="NMQ28663.1"/>
    </source>
</evidence>
<keyword evidence="1" id="KW-0472">Membrane</keyword>
<feature type="transmembrane region" description="Helical" evidence="1">
    <location>
        <begin position="607"/>
        <end position="628"/>
    </location>
</feature>
<feature type="transmembrane region" description="Helical" evidence="1">
    <location>
        <begin position="635"/>
        <end position="653"/>
    </location>
</feature>
<proteinExistence type="predicted"/>
<dbReference type="Proteomes" id="UP000749010">
    <property type="component" value="Unassembled WGS sequence"/>
</dbReference>
<dbReference type="EMBL" id="SPMY01000037">
    <property type="protein sequence ID" value="NMQ28663.1"/>
    <property type="molecule type" value="Genomic_DNA"/>
</dbReference>